<name>A0ABT1VZY0_9PROT</name>
<sequence>MTDHAELPGREAVLPEEDGGQDLSFRAEPPARPWTPPVSDIVQRNTVRLIPSGRLKPPVLAPLAPTKQAMEDLAALEGLTNGRLMAAEDGLPELNPRELAFGRPNDSFVNAAFTHVRAGGNRFNDEKRGAWYCGFDAETSLGEVAFHLTRELEAIDRFENVSDYAELVADFIGPFHDLRGAGPWASACLAADTALAYPAGQRLARRLREDALSNGLIYPSVRWPEGTCLVAFRPALVQNLRQGGLWRLRWEGRPEPVVERLGSADTL</sequence>
<accession>A0ABT1VZY0</accession>
<evidence type="ECO:0000256" key="1">
    <source>
        <dbReference type="SAM" id="MobiDB-lite"/>
    </source>
</evidence>
<dbReference type="EMBL" id="JAMZEJ010000005">
    <property type="protein sequence ID" value="MCQ8240930.1"/>
    <property type="molecule type" value="Genomic_DNA"/>
</dbReference>
<evidence type="ECO:0000313" key="3">
    <source>
        <dbReference type="EMBL" id="MCQ8240930.1"/>
    </source>
</evidence>
<dbReference type="SMART" id="SM00953">
    <property type="entry name" value="RES"/>
    <property type="match status" value="1"/>
</dbReference>
<evidence type="ECO:0000313" key="4">
    <source>
        <dbReference type="Proteomes" id="UP001524547"/>
    </source>
</evidence>
<protein>
    <submittedName>
        <fullName evidence="3">RES family NAD+ phosphorylase</fullName>
    </submittedName>
</protein>
<proteinExistence type="predicted"/>
<keyword evidence="4" id="KW-1185">Reference proteome</keyword>
<dbReference type="Pfam" id="PF08808">
    <property type="entry name" value="RES"/>
    <property type="match status" value="1"/>
</dbReference>
<dbReference type="Proteomes" id="UP001524547">
    <property type="component" value="Unassembled WGS sequence"/>
</dbReference>
<feature type="region of interest" description="Disordered" evidence="1">
    <location>
        <begin position="1"/>
        <end position="38"/>
    </location>
</feature>
<evidence type="ECO:0000259" key="2">
    <source>
        <dbReference type="SMART" id="SM00953"/>
    </source>
</evidence>
<comment type="caution">
    <text evidence="3">The sequence shown here is derived from an EMBL/GenBank/DDBJ whole genome shotgun (WGS) entry which is preliminary data.</text>
</comment>
<reference evidence="3 4" key="1">
    <citation type="submission" date="2022-06" db="EMBL/GenBank/DDBJ databases">
        <title>Rhizosaccharibacter gen. nov. sp. nov. KSS12, endophytic bacteria isolated from sugarcane.</title>
        <authorList>
            <person name="Pitiwittayakul N."/>
        </authorList>
    </citation>
    <scope>NUCLEOTIDE SEQUENCE [LARGE SCALE GENOMIC DNA]</scope>
    <source>
        <strain evidence="3 4">KSS12</strain>
    </source>
</reference>
<feature type="domain" description="RES" evidence="2">
    <location>
        <begin position="112"/>
        <end position="243"/>
    </location>
</feature>
<organism evidence="3 4">
    <name type="scientific">Rhizosaccharibacter radicis</name>
    <dbReference type="NCBI Taxonomy" id="2782605"/>
    <lineage>
        <taxon>Bacteria</taxon>
        <taxon>Pseudomonadati</taxon>
        <taxon>Pseudomonadota</taxon>
        <taxon>Alphaproteobacteria</taxon>
        <taxon>Acetobacterales</taxon>
        <taxon>Acetobacteraceae</taxon>
        <taxon>Rhizosaccharibacter</taxon>
    </lineage>
</organism>
<gene>
    <name evidence="3" type="ORF">NFI88_08790</name>
</gene>
<dbReference type="InterPro" id="IPR014914">
    <property type="entry name" value="RES_dom"/>
</dbReference>
<dbReference type="RefSeq" id="WP_422919679.1">
    <property type="nucleotide sequence ID" value="NZ_JAMZEJ010000005.1"/>
</dbReference>